<reference evidence="1 2" key="1">
    <citation type="submission" date="2021-04" db="EMBL/GenBank/DDBJ databases">
        <title>Genome analysis of Polyangium sp.</title>
        <authorList>
            <person name="Li Y."/>
            <person name="Wang J."/>
        </authorList>
    </citation>
    <scope>NUCLEOTIDE SEQUENCE [LARGE SCALE GENOMIC DNA]</scope>
    <source>
        <strain evidence="1 2">SDU14</strain>
    </source>
</reference>
<protein>
    <submittedName>
        <fullName evidence="1">Uncharacterized protein</fullName>
    </submittedName>
</protein>
<gene>
    <name evidence="1" type="ORF">KEG57_37430</name>
</gene>
<name>A0A9X3XDY5_9BACT</name>
<sequence>MSYRAAAPVSICARIQGREVARAQVLRWENRRVTAAAKKLGVVVPDGDVFVRRAALLDAKLELGSAQIAERLARDVRGADLVGRTNARITSRRRISVTELYISAGSAAGFVAWFAHRKSDERAMLAACPDHFVIRPRSDGQLEVLETTGGSPLATRFFIDYVDTSTLVTAPDPSFPHQIAGVARASDGTAIGGVRHQFRDVEGGFHANLTVEFPFLTVSHMIAEHRWHLACEFSNWIEAALADL</sequence>
<dbReference type="EMBL" id="JAGTJJ010000036">
    <property type="protein sequence ID" value="MDC3986221.1"/>
    <property type="molecule type" value="Genomic_DNA"/>
</dbReference>
<evidence type="ECO:0000313" key="2">
    <source>
        <dbReference type="Proteomes" id="UP001151081"/>
    </source>
</evidence>
<evidence type="ECO:0000313" key="1">
    <source>
        <dbReference type="EMBL" id="MDC3986221.1"/>
    </source>
</evidence>
<accession>A0A9X3XDY5</accession>
<dbReference type="AlphaFoldDB" id="A0A9X3XDY5"/>
<keyword evidence="2" id="KW-1185">Reference proteome</keyword>
<comment type="caution">
    <text evidence="1">The sequence shown here is derived from an EMBL/GenBank/DDBJ whole genome shotgun (WGS) entry which is preliminary data.</text>
</comment>
<proteinExistence type="predicted"/>
<dbReference type="Proteomes" id="UP001151081">
    <property type="component" value="Unassembled WGS sequence"/>
</dbReference>
<organism evidence="1 2">
    <name type="scientific">Polyangium jinanense</name>
    <dbReference type="NCBI Taxonomy" id="2829994"/>
    <lineage>
        <taxon>Bacteria</taxon>
        <taxon>Pseudomonadati</taxon>
        <taxon>Myxococcota</taxon>
        <taxon>Polyangia</taxon>
        <taxon>Polyangiales</taxon>
        <taxon>Polyangiaceae</taxon>
        <taxon>Polyangium</taxon>
    </lineage>
</organism>
<dbReference type="RefSeq" id="WP_272425634.1">
    <property type="nucleotide sequence ID" value="NZ_JAGTJJ010000036.1"/>
</dbReference>